<evidence type="ECO:0000313" key="2">
    <source>
        <dbReference type="Proteomes" id="UP000887565"/>
    </source>
</evidence>
<dbReference type="WBParaSite" id="nRc.2.0.1.t23419-RA">
    <property type="protein sequence ID" value="nRc.2.0.1.t23419-RA"/>
    <property type="gene ID" value="nRc.2.0.1.g23419"/>
</dbReference>
<feature type="region of interest" description="Disordered" evidence="1">
    <location>
        <begin position="75"/>
        <end position="103"/>
    </location>
</feature>
<protein>
    <submittedName>
        <fullName evidence="3">Uncharacterized protein</fullName>
    </submittedName>
</protein>
<organism evidence="2 3">
    <name type="scientific">Romanomermis culicivorax</name>
    <name type="common">Nematode worm</name>
    <dbReference type="NCBI Taxonomy" id="13658"/>
    <lineage>
        <taxon>Eukaryota</taxon>
        <taxon>Metazoa</taxon>
        <taxon>Ecdysozoa</taxon>
        <taxon>Nematoda</taxon>
        <taxon>Enoplea</taxon>
        <taxon>Dorylaimia</taxon>
        <taxon>Mermithida</taxon>
        <taxon>Mermithoidea</taxon>
        <taxon>Mermithidae</taxon>
        <taxon>Romanomermis</taxon>
    </lineage>
</organism>
<dbReference type="Proteomes" id="UP000887565">
    <property type="component" value="Unplaced"/>
</dbReference>
<evidence type="ECO:0000256" key="1">
    <source>
        <dbReference type="SAM" id="MobiDB-lite"/>
    </source>
</evidence>
<accession>A0A915JAB2</accession>
<dbReference type="AlphaFoldDB" id="A0A915JAB2"/>
<evidence type="ECO:0000313" key="3">
    <source>
        <dbReference type="WBParaSite" id="nRc.2.0.1.t23419-RA"/>
    </source>
</evidence>
<keyword evidence="2" id="KW-1185">Reference proteome</keyword>
<name>A0A915JAB2_ROMCU</name>
<reference evidence="3" key="1">
    <citation type="submission" date="2022-11" db="UniProtKB">
        <authorList>
            <consortium name="WormBaseParasite"/>
        </authorList>
    </citation>
    <scope>IDENTIFICATION</scope>
</reference>
<sequence length="103" mass="11709">MFSQQVNSQSLKKVVHLSVKRKDRQGINIKVTNHLEAQHDSSLFLSSSRPGIGSIAQLMIQPIILTITTFIKEDTSGVEGQSPERNEKNTRAMYMPQIRWTEK</sequence>
<proteinExistence type="predicted"/>